<organism evidence="2 3">
    <name type="scientific">Candidatus Uhrbacteria bacterium GW2011_GWA2_52_8d</name>
    <dbReference type="NCBI Taxonomy" id="1618979"/>
    <lineage>
        <taxon>Bacteria</taxon>
        <taxon>Candidatus Uhriibacteriota</taxon>
    </lineage>
</organism>
<gene>
    <name evidence="2" type="ORF">UY76_C0041G0001</name>
</gene>
<evidence type="ECO:0000313" key="3">
    <source>
        <dbReference type="Proteomes" id="UP000034054"/>
    </source>
</evidence>
<proteinExistence type="predicted"/>
<evidence type="ECO:0000313" key="2">
    <source>
        <dbReference type="EMBL" id="KKW32100.1"/>
    </source>
</evidence>
<evidence type="ECO:0000259" key="1">
    <source>
        <dbReference type="Pfam" id="PF16363"/>
    </source>
</evidence>
<dbReference type="Proteomes" id="UP000034054">
    <property type="component" value="Unassembled WGS sequence"/>
</dbReference>
<protein>
    <submittedName>
        <fullName evidence="2">NAD-dependent epimerase/dehydratase</fullName>
    </submittedName>
</protein>
<dbReference type="PATRIC" id="fig|1618979.3.peg.573"/>
<dbReference type="SUPFAM" id="SSF51735">
    <property type="entry name" value="NAD(P)-binding Rossmann-fold domains"/>
    <property type="match status" value="1"/>
</dbReference>
<comment type="caution">
    <text evidence="2">The sequence shown here is derived from an EMBL/GenBank/DDBJ whole genome shotgun (WGS) entry which is preliminary data.</text>
</comment>
<accession>A0A0G1XMM6</accession>
<dbReference type="Gene3D" id="3.90.25.10">
    <property type="entry name" value="UDP-galactose 4-epimerase, domain 1"/>
    <property type="match status" value="1"/>
</dbReference>
<feature type="domain" description="NAD(P)-binding" evidence="1">
    <location>
        <begin position="10"/>
        <end position="311"/>
    </location>
</feature>
<dbReference type="AlphaFoldDB" id="A0A0G1XMM6"/>
<dbReference type="GO" id="GO:0016831">
    <property type="term" value="F:carboxy-lyase activity"/>
    <property type="evidence" value="ECO:0007669"/>
    <property type="project" value="InterPro"/>
</dbReference>
<dbReference type="InterPro" id="IPR036291">
    <property type="entry name" value="NAD(P)-bd_dom_sf"/>
</dbReference>
<name>A0A0G1XMM6_9BACT</name>
<dbReference type="Pfam" id="PF16363">
    <property type="entry name" value="GDP_Man_Dehyd"/>
    <property type="match status" value="1"/>
</dbReference>
<dbReference type="CDD" id="cd05257">
    <property type="entry name" value="Arna_like_SDR_e"/>
    <property type="match status" value="1"/>
</dbReference>
<dbReference type="EMBL" id="LCRH01000041">
    <property type="protein sequence ID" value="KKW32100.1"/>
    <property type="molecule type" value="Genomic_DNA"/>
</dbReference>
<dbReference type="InterPro" id="IPR016040">
    <property type="entry name" value="NAD(P)-bd_dom"/>
</dbReference>
<dbReference type="Gene3D" id="3.40.50.720">
    <property type="entry name" value="NAD(P)-binding Rossmann-like Domain"/>
    <property type="match status" value="1"/>
</dbReference>
<sequence>MDLTKKKVFLTGADGFIGSHLTEALVKTARAVTAFLHYNSHGYRGMLEHVPEEVMQNVNIVWGDLKDGDSVRRAMKSHDAVFHLGAIVSIPYSYVNPLDVIQTNVLGTSHILEASRELGIEKIIHTSTSETYGTARVTPISEEHPLQGQSPYSASKIGADKIAESYFATYNLPVAILRPFNTYGSRQSARAVIPTIVTQALTKDSIRLGSLDPTRDLTFVADTVRGFLACAESDATIGQTINVGTGKETSIGDLVKLILSLLAMEKPIVADPNRLRPKKSEVMRLICDPTKAKDLMQWEPHVSLVDGLAETIPWIREHLAQYRPETYAI</sequence>
<dbReference type="PANTHER" id="PTHR43000">
    <property type="entry name" value="DTDP-D-GLUCOSE 4,6-DEHYDRATASE-RELATED"/>
    <property type="match status" value="1"/>
</dbReference>
<reference evidence="2 3" key="1">
    <citation type="journal article" date="2015" name="Nature">
        <title>rRNA introns, odd ribosomes, and small enigmatic genomes across a large radiation of phyla.</title>
        <authorList>
            <person name="Brown C.T."/>
            <person name="Hug L.A."/>
            <person name="Thomas B.C."/>
            <person name="Sharon I."/>
            <person name="Castelle C.J."/>
            <person name="Singh A."/>
            <person name="Wilkins M.J."/>
            <person name="Williams K.H."/>
            <person name="Banfield J.F."/>
        </authorList>
    </citation>
    <scope>NUCLEOTIDE SEQUENCE [LARGE SCALE GENOMIC DNA]</scope>
</reference>
<dbReference type="InterPro" id="IPR045869">
    <property type="entry name" value="Arna-like_SDR_e"/>
</dbReference>